<gene>
    <name evidence="2" type="ORF">ADUPG1_005696</name>
</gene>
<evidence type="ECO:0000313" key="2">
    <source>
        <dbReference type="EMBL" id="GKT30946.1"/>
    </source>
</evidence>
<keyword evidence="1" id="KW-0732">Signal</keyword>
<evidence type="ECO:0008006" key="4">
    <source>
        <dbReference type="Google" id="ProtNLM"/>
    </source>
</evidence>
<feature type="non-terminal residue" evidence="2">
    <location>
        <position position="68"/>
    </location>
</feature>
<feature type="signal peptide" evidence="1">
    <location>
        <begin position="1"/>
        <end position="25"/>
    </location>
</feature>
<dbReference type="EMBL" id="BQXS01009197">
    <property type="protein sequence ID" value="GKT30946.1"/>
    <property type="molecule type" value="Genomic_DNA"/>
</dbReference>
<reference evidence="2" key="1">
    <citation type="submission" date="2022-03" db="EMBL/GenBank/DDBJ databases">
        <title>Draft genome sequence of Aduncisulcus paluster, a free-living microaerophilic Fornicata.</title>
        <authorList>
            <person name="Yuyama I."/>
            <person name="Kume K."/>
            <person name="Tamura T."/>
            <person name="Inagaki Y."/>
            <person name="Hashimoto T."/>
        </authorList>
    </citation>
    <scope>NUCLEOTIDE SEQUENCE</scope>
    <source>
        <strain evidence="2">NY0171</strain>
    </source>
</reference>
<name>A0ABQ5KG74_9EUKA</name>
<sequence length="68" mass="7828">MSDFATYRACCWLCCFCLLTAHASSCFFSNRSMMVSKHKKPGQFTHCFALSRKRIAKFCGWKRCFAGL</sequence>
<feature type="chain" id="PRO_5045830875" description="Secreted protein" evidence="1">
    <location>
        <begin position="26"/>
        <end position="68"/>
    </location>
</feature>
<keyword evidence="3" id="KW-1185">Reference proteome</keyword>
<protein>
    <recommendedName>
        <fullName evidence="4">Secreted protein</fullName>
    </recommendedName>
</protein>
<evidence type="ECO:0000313" key="3">
    <source>
        <dbReference type="Proteomes" id="UP001057375"/>
    </source>
</evidence>
<dbReference type="Proteomes" id="UP001057375">
    <property type="component" value="Unassembled WGS sequence"/>
</dbReference>
<organism evidence="2 3">
    <name type="scientific">Aduncisulcus paluster</name>
    <dbReference type="NCBI Taxonomy" id="2918883"/>
    <lineage>
        <taxon>Eukaryota</taxon>
        <taxon>Metamonada</taxon>
        <taxon>Carpediemonas-like organisms</taxon>
        <taxon>Aduncisulcus</taxon>
    </lineage>
</organism>
<evidence type="ECO:0000256" key="1">
    <source>
        <dbReference type="SAM" id="SignalP"/>
    </source>
</evidence>
<accession>A0ABQ5KG74</accession>
<comment type="caution">
    <text evidence="2">The sequence shown here is derived from an EMBL/GenBank/DDBJ whole genome shotgun (WGS) entry which is preliminary data.</text>
</comment>
<proteinExistence type="predicted"/>